<dbReference type="Proteomes" id="UP001431131">
    <property type="component" value="Unassembled WGS sequence"/>
</dbReference>
<dbReference type="Gene3D" id="3.40.50.2300">
    <property type="match status" value="1"/>
</dbReference>
<evidence type="ECO:0000259" key="9">
    <source>
        <dbReference type="PROSITE" id="PS50110"/>
    </source>
</evidence>
<dbReference type="AlphaFoldDB" id="A0AAW5E682"/>
<keyword evidence="3" id="KW-0902">Two-component regulatory system</keyword>
<evidence type="ECO:0000256" key="7">
    <source>
        <dbReference type="PROSITE-ProRule" id="PRU00169"/>
    </source>
</evidence>
<evidence type="ECO:0000256" key="3">
    <source>
        <dbReference type="ARBA" id="ARBA00023012"/>
    </source>
</evidence>
<dbReference type="FunFam" id="1.10.10.10:FF:000005">
    <property type="entry name" value="Two-component system response regulator"/>
    <property type="match status" value="1"/>
</dbReference>
<reference evidence="11" key="1">
    <citation type="submission" date="2022-02" db="EMBL/GenBank/DDBJ databases">
        <title>Fredinandcohnia quinoae sp. nov. isolated from Chenopodium quinoa seeds.</title>
        <authorList>
            <person name="Saati-Santamaria Z."/>
            <person name="Flores-Felix J.D."/>
            <person name="Igual J.M."/>
            <person name="Velazquez E."/>
            <person name="Garcia-Fraile P."/>
            <person name="Martinez-Molina E."/>
        </authorList>
    </citation>
    <scope>NUCLEOTIDE SEQUENCE</scope>
    <source>
        <strain evidence="11">SECRCQ15</strain>
    </source>
</reference>
<dbReference type="InterPro" id="IPR001867">
    <property type="entry name" value="OmpR/PhoB-type_DNA-bd"/>
</dbReference>
<accession>A0AAW5E682</accession>
<dbReference type="InterPro" id="IPR016032">
    <property type="entry name" value="Sig_transdc_resp-reg_C-effctor"/>
</dbReference>
<evidence type="ECO:0000256" key="1">
    <source>
        <dbReference type="ARBA" id="ARBA00004496"/>
    </source>
</evidence>
<evidence type="ECO:0000256" key="8">
    <source>
        <dbReference type="PROSITE-ProRule" id="PRU01091"/>
    </source>
</evidence>
<dbReference type="Pfam" id="PF00486">
    <property type="entry name" value="Trans_reg_C"/>
    <property type="match status" value="1"/>
</dbReference>
<dbReference type="PANTHER" id="PTHR48111">
    <property type="entry name" value="REGULATOR OF RPOS"/>
    <property type="match status" value="1"/>
</dbReference>
<evidence type="ECO:0000313" key="11">
    <source>
        <dbReference type="EMBL" id="MCH1627029.1"/>
    </source>
</evidence>
<dbReference type="PROSITE" id="PS50110">
    <property type="entry name" value="RESPONSE_REGULATORY"/>
    <property type="match status" value="1"/>
</dbReference>
<feature type="domain" description="OmpR/PhoB-type" evidence="10">
    <location>
        <begin position="136"/>
        <end position="234"/>
    </location>
</feature>
<dbReference type="SMART" id="SM00448">
    <property type="entry name" value="REC"/>
    <property type="match status" value="1"/>
</dbReference>
<dbReference type="GO" id="GO:0032993">
    <property type="term" value="C:protein-DNA complex"/>
    <property type="evidence" value="ECO:0007669"/>
    <property type="project" value="TreeGrafter"/>
</dbReference>
<keyword evidence="5 8" id="KW-0238">DNA-binding</keyword>
<keyword evidence="6" id="KW-0804">Transcription</keyword>
<evidence type="ECO:0000256" key="5">
    <source>
        <dbReference type="ARBA" id="ARBA00023125"/>
    </source>
</evidence>
<dbReference type="FunFam" id="3.40.50.2300:FF:000001">
    <property type="entry name" value="DNA-binding response regulator PhoB"/>
    <property type="match status" value="1"/>
</dbReference>
<dbReference type="SUPFAM" id="SSF46894">
    <property type="entry name" value="C-terminal effector domain of the bipartite response regulators"/>
    <property type="match status" value="1"/>
</dbReference>
<gene>
    <name evidence="11" type="ORF">MJG50_16970</name>
</gene>
<dbReference type="EMBL" id="JAKTTI010000032">
    <property type="protein sequence ID" value="MCH1627029.1"/>
    <property type="molecule type" value="Genomic_DNA"/>
</dbReference>
<protein>
    <submittedName>
        <fullName evidence="11">Response regulator transcription factor</fullName>
    </submittedName>
</protein>
<dbReference type="GO" id="GO:0005829">
    <property type="term" value="C:cytosol"/>
    <property type="evidence" value="ECO:0007669"/>
    <property type="project" value="TreeGrafter"/>
</dbReference>
<dbReference type="CDD" id="cd00383">
    <property type="entry name" value="trans_reg_C"/>
    <property type="match status" value="1"/>
</dbReference>
<dbReference type="SUPFAM" id="SSF52172">
    <property type="entry name" value="CheY-like"/>
    <property type="match status" value="1"/>
</dbReference>
<dbReference type="GO" id="GO:0006355">
    <property type="term" value="P:regulation of DNA-templated transcription"/>
    <property type="evidence" value="ECO:0007669"/>
    <property type="project" value="InterPro"/>
</dbReference>
<dbReference type="Pfam" id="PF00072">
    <property type="entry name" value="Response_reg"/>
    <property type="match status" value="1"/>
</dbReference>
<dbReference type="InterPro" id="IPR011006">
    <property type="entry name" value="CheY-like_superfamily"/>
</dbReference>
<dbReference type="InterPro" id="IPR001789">
    <property type="entry name" value="Sig_transdc_resp-reg_receiver"/>
</dbReference>
<dbReference type="RefSeq" id="WP_240256945.1">
    <property type="nucleotide sequence ID" value="NZ_JAKTTI010000032.1"/>
</dbReference>
<evidence type="ECO:0000256" key="6">
    <source>
        <dbReference type="ARBA" id="ARBA00023163"/>
    </source>
</evidence>
<keyword evidence="12" id="KW-1185">Reference proteome</keyword>
<dbReference type="PROSITE" id="PS51755">
    <property type="entry name" value="OMPR_PHOB"/>
    <property type="match status" value="1"/>
</dbReference>
<feature type="modified residue" description="4-aspartylphosphate" evidence="7">
    <location>
        <position position="56"/>
    </location>
</feature>
<organism evidence="11 12">
    <name type="scientific">Fredinandcohnia quinoae</name>
    <dbReference type="NCBI Taxonomy" id="2918902"/>
    <lineage>
        <taxon>Bacteria</taxon>
        <taxon>Bacillati</taxon>
        <taxon>Bacillota</taxon>
        <taxon>Bacilli</taxon>
        <taxon>Bacillales</taxon>
        <taxon>Bacillaceae</taxon>
        <taxon>Fredinandcohnia</taxon>
    </lineage>
</organism>
<feature type="domain" description="Response regulatory" evidence="9">
    <location>
        <begin position="7"/>
        <end position="121"/>
    </location>
</feature>
<comment type="subcellular location">
    <subcellularLocation>
        <location evidence="1">Cytoplasm</location>
    </subcellularLocation>
</comment>
<dbReference type="GO" id="GO:0000976">
    <property type="term" value="F:transcription cis-regulatory region binding"/>
    <property type="evidence" value="ECO:0007669"/>
    <property type="project" value="TreeGrafter"/>
</dbReference>
<dbReference type="SMART" id="SM00862">
    <property type="entry name" value="Trans_reg_C"/>
    <property type="match status" value="1"/>
</dbReference>
<dbReference type="InterPro" id="IPR039420">
    <property type="entry name" value="WalR-like"/>
</dbReference>
<evidence type="ECO:0000256" key="4">
    <source>
        <dbReference type="ARBA" id="ARBA00023015"/>
    </source>
</evidence>
<keyword evidence="4" id="KW-0805">Transcription regulation</keyword>
<evidence type="ECO:0000259" key="10">
    <source>
        <dbReference type="PROSITE" id="PS51755"/>
    </source>
</evidence>
<evidence type="ECO:0000256" key="2">
    <source>
        <dbReference type="ARBA" id="ARBA00022553"/>
    </source>
</evidence>
<dbReference type="Gene3D" id="1.10.10.10">
    <property type="entry name" value="Winged helix-like DNA-binding domain superfamily/Winged helix DNA-binding domain"/>
    <property type="match status" value="1"/>
</dbReference>
<comment type="caution">
    <text evidence="11">The sequence shown here is derived from an EMBL/GenBank/DDBJ whole genome shotgun (WGS) entry which is preliminary data.</text>
</comment>
<dbReference type="InterPro" id="IPR036388">
    <property type="entry name" value="WH-like_DNA-bd_sf"/>
</dbReference>
<dbReference type="PANTHER" id="PTHR48111:SF22">
    <property type="entry name" value="REGULATOR OF RPOS"/>
    <property type="match status" value="1"/>
</dbReference>
<feature type="DNA-binding region" description="OmpR/PhoB-type" evidence="8">
    <location>
        <begin position="136"/>
        <end position="234"/>
    </location>
</feature>
<name>A0AAW5E682_9BACI</name>
<dbReference type="GO" id="GO:0000156">
    <property type="term" value="F:phosphorelay response regulator activity"/>
    <property type="evidence" value="ECO:0007669"/>
    <property type="project" value="TreeGrafter"/>
</dbReference>
<keyword evidence="2 7" id="KW-0597">Phosphoprotein</keyword>
<evidence type="ECO:0000313" key="12">
    <source>
        <dbReference type="Proteomes" id="UP001431131"/>
    </source>
</evidence>
<dbReference type="CDD" id="cd17574">
    <property type="entry name" value="REC_OmpR"/>
    <property type="match status" value="1"/>
</dbReference>
<sequence length="236" mass="27214">METRKPTILIIEDEEKIARLLELELAYEGYGTGKALDGIDGLRMFREQQWDLVLLDVMLPGLSGIEILRRIRSSDADTPVILLTAKDSVEDKVSGLDLGANDYMTKPFQIEELLARIRAALRNHHQNSKSNTNGDTDWLTVADLKLSEVSREVFRREDLIELTPREFDLLAYLMKHSKQVLNREQLLNGVWGYDYYGDTNIVDVYIRYLRNKIDKPYENALLHTVRGVGYVLKETR</sequence>
<proteinExistence type="predicted"/>
<dbReference type="Gene3D" id="6.10.250.690">
    <property type="match status" value="1"/>
</dbReference>